<evidence type="ECO:0000313" key="2">
    <source>
        <dbReference type="EMBL" id="SPC09087.1"/>
    </source>
</evidence>
<evidence type="ECO:0000259" key="1">
    <source>
        <dbReference type="Pfam" id="PF07819"/>
    </source>
</evidence>
<dbReference type="GO" id="GO:0016788">
    <property type="term" value="F:hydrolase activity, acting on ester bonds"/>
    <property type="evidence" value="ECO:0007669"/>
    <property type="project" value="InterPro"/>
</dbReference>
<dbReference type="EMBL" id="OGUU01000008">
    <property type="protein sequence ID" value="SPC09087.1"/>
    <property type="molecule type" value="Genomic_DNA"/>
</dbReference>
<dbReference type="Proteomes" id="UP000257139">
    <property type="component" value="Chromosome CBM2594_a"/>
</dbReference>
<proteinExistence type="predicted"/>
<name>A0A7Z7J897_9BURK</name>
<dbReference type="Gene3D" id="3.40.50.1820">
    <property type="entry name" value="alpha/beta hydrolase"/>
    <property type="match status" value="1"/>
</dbReference>
<feature type="domain" description="GPI inositol-deacylase PGAP1-like alpha/beta" evidence="1">
    <location>
        <begin position="222"/>
        <end position="283"/>
    </location>
</feature>
<dbReference type="InterPro" id="IPR012908">
    <property type="entry name" value="PGAP1-ab_dom-like"/>
</dbReference>
<organism evidence="2 3">
    <name type="scientific">Cupriavidus taiwanensis</name>
    <dbReference type="NCBI Taxonomy" id="164546"/>
    <lineage>
        <taxon>Bacteria</taxon>
        <taxon>Pseudomonadati</taxon>
        <taxon>Pseudomonadota</taxon>
        <taxon>Betaproteobacteria</taxon>
        <taxon>Burkholderiales</taxon>
        <taxon>Burkholderiaceae</taxon>
        <taxon>Cupriavidus</taxon>
    </lineage>
</organism>
<dbReference type="InterPro" id="IPR029058">
    <property type="entry name" value="AB_hydrolase_fold"/>
</dbReference>
<accession>A0A7Z7J897</accession>
<protein>
    <recommendedName>
        <fullName evidence="1">GPI inositol-deacylase PGAP1-like alpha/beta domain-containing protein</fullName>
    </recommendedName>
</protein>
<evidence type="ECO:0000313" key="3">
    <source>
        <dbReference type="Proteomes" id="UP000257139"/>
    </source>
</evidence>
<dbReference type="Pfam" id="PF07819">
    <property type="entry name" value="PGAP1"/>
    <property type="match status" value="1"/>
</dbReference>
<comment type="caution">
    <text evidence="2">The sequence shown here is derived from an EMBL/GenBank/DDBJ whole genome shotgun (WGS) entry which is preliminary data.</text>
</comment>
<dbReference type="AlphaFoldDB" id="A0A7Z7J897"/>
<gene>
    <name evidence="2" type="ORF">CBM2594_A40410</name>
</gene>
<reference evidence="2 3" key="1">
    <citation type="submission" date="2018-01" db="EMBL/GenBank/DDBJ databases">
        <authorList>
            <person name="Clerissi C."/>
        </authorList>
    </citation>
    <scope>NUCLEOTIDE SEQUENCE [LARGE SCALE GENOMIC DNA]</scope>
    <source>
        <strain evidence="2">Cupriavidus taiwanensis STM 6021</strain>
    </source>
</reference>
<dbReference type="SUPFAM" id="SSF53474">
    <property type="entry name" value="alpha/beta-Hydrolases"/>
    <property type="match status" value="1"/>
</dbReference>
<sequence length="560" mass="61337">MSMPEELEKTANSDRTATGFPAADGSMRFAWTLTPSPLTDLVKLVIQPVNVLPVIFVPGIMGSNLKSRKRGTPVWRLDATLGQPLGLLRKLSTKDAGERQSLLHPDETLVDDDGAVPTSAAGSIAGKSCYKARGWGEVGETSYGAFLLWLERTLNDPGKRHDRGWMHALRPAFSDLSGPWGAHRPFAPCLPAEVEKARNWFYPVYACGYNWLGDNALSAQRLKARIEHVIEIHRQGLGRCEQVMLVTHSMGGLVARACAQMDGMAEKIVGIMHGVMPATGAPVAYRRCKVGMRDEDYGASLVIGRTGQEVTSVFAQAPGALELLPTQKYNSSWLQVKDPSGNDLLPPQPDPYERIYAVKDRWWALFKEEWLSPREGVPIRWKIVKANIDTAKQFHTSICDRYHSQTYGFYGADSKQKSFEHVVWRMKVGIAPGDGTAKAALADVMCMPPRQQVRMDGVSPEFVGGQRVTQIVPSAMGASVMQYETSHYELHASGQDGGGDGTVPISSGRAPAAAANVRQWFALKGFAHEPAYKDDTARAVTLYAIVKLTAQAKEPHRAGL</sequence>